<keyword evidence="1" id="KW-0812">Transmembrane</keyword>
<evidence type="ECO:0000256" key="1">
    <source>
        <dbReference type="SAM" id="Phobius"/>
    </source>
</evidence>
<dbReference type="Proteomes" id="UP001642540">
    <property type="component" value="Unassembled WGS sequence"/>
</dbReference>
<keyword evidence="3" id="KW-1185">Reference proteome</keyword>
<keyword evidence="1" id="KW-0472">Membrane</keyword>
<evidence type="ECO:0000313" key="2">
    <source>
        <dbReference type="EMBL" id="CAL8095229.1"/>
    </source>
</evidence>
<gene>
    <name evidence="2" type="ORF">ODALV1_LOCUS9009</name>
</gene>
<keyword evidence="1" id="KW-1133">Transmembrane helix</keyword>
<feature type="transmembrane region" description="Helical" evidence="1">
    <location>
        <begin position="12"/>
        <end position="39"/>
    </location>
</feature>
<dbReference type="EMBL" id="CAXLJM020000027">
    <property type="protein sequence ID" value="CAL8095229.1"/>
    <property type="molecule type" value="Genomic_DNA"/>
</dbReference>
<evidence type="ECO:0000313" key="3">
    <source>
        <dbReference type="Proteomes" id="UP001642540"/>
    </source>
</evidence>
<organism evidence="2 3">
    <name type="scientific">Orchesella dallaii</name>
    <dbReference type="NCBI Taxonomy" id="48710"/>
    <lineage>
        <taxon>Eukaryota</taxon>
        <taxon>Metazoa</taxon>
        <taxon>Ecdysozoa</taxon>
        <taxon>Arthropoda</taxon>
        <taxon>Hexapoda</taxon>
        <taxon>Collembola</taxon>
        <taxon>Entomobryomorpha</taxon>
        <taxon>Entomobryoidea</taxon>
        <taxon>Orchesellidae</taxon>
        <taxon>Orchesellinae</taxon>
        <taxon>Orchesella</taxon>
    </lineage>
</organism>
<accession>A0ABP1QE86</accession>
<name>A0ABP1QE86_9HEXA</name>
<reference evidence="2 3" key="1">
    <citation type="submission" date="2024-08" db="EMBL/GenBank/DDBJ databases">
        <authorList>
            <person name="Cucini C."/>
            <person name="Frati F."/>
        </authorList>
    </citation>
    <scope>NUCLEOTIDE SEQUENCE [LARGE SCALE GENOMIC DNA]</scope>
</reference>
<comment type="caution">
    <text evidence="2">The sequence shown here is derived from an EMBL/GenBank/DDBJ whole genome shotgun (WGS) entry which is preliminary data.</text>
</comment>
<proteinExistence type="predicted"/>
<sequence>MFRGGVGRGFVAGYAGVAMIVLALGVILMCCCCWCYGIVYKRRRRLSLEERMDSEITLREDSPKFLKLLANKENLRRTSCTNVPECPSGLPMIKKCEVMYSGAICPYPPHTSFSMQA</sequence>
<protein>
    <submittedName>
        <fullName evidence="2">Uncharacterized protein</fullName>
    </submittedName>
</protein>